<keyword evidence="1" id="KW-0812">Transmembrane</keyword>
<sequence length="390" mass="44843">MIVSSIEWVMLALIVIAVIVFIIKRPSLIEHFDQSPLYKWNRISLSGKAVSGDGSDYYLLTRRGRSNNLVVYFSGGGISWNRHTATKPFGLRTLLQNRELGYYFANIPFYKPDLLGGMLDNQRRDNPFRDWNIVYIPYATGDFHIGNNKVKYKDRGKLTFTAHYSGRDNTLRGLEWMFQHLPEPDKLFIAGASAGGFGSAFWAPHIAEHYPNAQVYHYADGSYLSSHRWPHIIDEVWKADFQRTFGYEIEHDLIGAAFRANAKRLPANTILLQSNTVYDKVLPSYEAVLNERTKGLVSDDLEITNDWSLGMLDSARRLRQELDNYHFFITDYGVGGRKKRRGTPHTLSPYKVFYSAQESGVKLSRWLDDIVNRGKRYSVGKEFVEFPDRS</sequence>
<keyword evidence="1" id="KW-1133">Transmembrane helix</keyword>
<name>A0ABU1J0F6_9BACL</name>
<dbReference type="PANTHER" id="PTHR21562:SF83">
    <property type="entry name" value="PECTIN ACETYLESTERASE 4"/>
    <property type="match status" value="1"/>
</dbReference>
<comment type="caution">
    <text evidence="2">The sequence shown here is derived from an EMBL/GenBank/DDBJ whole genome shotgun (WGS) entry which is preliminary data.</text>
</comment>
<proteinExistence type="predicted"/>
<protein>
    <recommendedName>
        <fullName evidence="4">Pectinacetylesterase</fullName>
    </recommendedName>
</protein>
<dbReference type="PANTHER" id="PTHR21562">
    <property type="entry name" value="NOTUM-RELATED"/>
    <property type="match status" value="1"/>
</dbReference>
<dbReference type="Proteomes" id="UP001185028">
    <property type="component" value="Unassembled WGS sequence"/>
</dbReference>
<reference evidence="2 3" key="1">
    <citation type="submission" date="2023-07" db="EMBL/GenBank/DDBJ databases">
        <title>Genomic Encyclopedia of Type Strains, Phase IV (KMG-IV): sequencing the most valuable type-strain genomes for metagenomic binning, comparative biology and taxonomic classification.</title>
        <authorList>
            <person name="Goeker M."/>
        </authorList>
    </citation>
    <scope>NUCLEOTIDE SEQUENCE [LARGE SCALE GENOMIC DNA]</scope>
    <source>
        <strain evidence="2 3">DSM 22170</strain>
    </source>
</reference>
<evidence type="ECO:0008006" key="4">
    <source>
        <dbReference type="Google" id="ProtNLM"/>
    </source>
</evidence>
<keyword evidence="1" id="KW-0472">Membrane</keyword>
<dbReference type="InterPro" id="IPR029058">
    <property type="entry name" value="AB_hydrolase_fold"/>
</dbReference>
<evidence type="ECO:0000313" key="2">
    <source>
        <dbReference type="EMBL" id="MDR6244990.1"/>
    </source>
</evidence>
<dbReference type="InterPro" id="IPR004963">
    <property type="entry name" value="PAE/NOTUM"/>
</dbReference>
<dbReference type="EMBL" id="JAVDQH010000011">
    <property type="protein sequence ID" value="MDR6244990.1"/>
    <property type="molecule type" value="Genomic_DNA"/>
</dbReference>
<dbReference type="SUPFAM" id="SSF53474">
    <property type="entry name" value="alpha/beta-Hydrolases"/>
    <property type="match status" value="1"/>
</dbReference>
<dbReference type="RefSeq" id="WP_188773407.1">
    <property type="nucleotide sequence ID" value="NZ_BMMB01000001.1"/>
</dbReference>
<accession>A0ABU1J0F6</accession>
<feature type="transmembrane region" description="Helical" evidence="1">
    <location>
        <begin position="6"/>
        <end position="23"/>
    </location>
</feature>
<evidence type="ECO:0000313" key="3">
    <source>
        <dbReference type="Proteomes" id="UP001185028"/>
    </source>
</evidence>
<evidence type="ECO:0000256" key="1">
    <source>
        <dbReference type="SAM" id="Phobius"/>
    </source>
</evidence>
<dbReference type="Pfam" id="PF03283">
    <property type="entry name" value="PAE"/>
    <property type="match status" value="1"/>
</dbReference>
<organism evidence="2 3">
    <name type="scientific">Paenibacillus hunanensis</name>
    <dbReference type="NCBI Taxonomy" id="539262"/>
    <lineage>
        <taxon>Bacteria</taxon>
        <taxon>Bacillati</taxon>
        <taxon>Bacillota</taxon>
        <taxon>Bacilli</taxon>
        <taxon>Bacillales</taxon>
        <taxon>Paenibacillaceae</taxon>
        <taxon>Paenibacillus</taxon>
    </lineage>
</organism>
<keyword evidence="3" id="KW-1185">Reference proteome</keyword>
<gene>
    <name evidence="2" type="ORF">JOC58_002888</name>
</gene>